<dbReference type="Proteomes" id="UP000184384">
    <property type="component" value="Unassembled WGS sequence"/>
</dbReference>
<dbReference type="PROSITE" id="PS52029">
    <property type="entry name" value="LD_TPASE"/>
    <property type="match status" value="1"/>
</dbReference>
<dbReference type="GO" id="GO:0008360">
    <property type="term" value="P:regulation of cell shape"/>
    <property type="evidence" value="ECO:0007669"/>
    <property type="project" value="UniProtKB-UniRule"/>
</dbReference>
<feature type="domain" description="L,D-TPase catalytic" evidence="8">
    <location>
        <begin position="324"/>
        <end position="478"/>
    </location>
</feature>
<dbReference type="SUPFAM" id="SSF47090">
    <property type="entry name" value="PGBD-like"/>
    <property type="match status" value="1"/>
</dbReference>
<keyword evidence="12" id="KW-1185">Reference proteome</keyword>
<dbReference type="UniPathway" id="UPA00219"/>
<dbReference type="GO" id="GO:0071555">
    <property type="term" value="P:cell wall organization"/>
    <property type="evidence" value="ECO:0007669"/>
    <property type="project" value="UniProtKB-UniRule"/>
</dbReference>
<dbReference type="PANTHER" id="PTHR41533">
    <property type="entry name" value="L,D-TRANSPEPTIDASE HI_1667-RELATED"/>
    <property type="match status" value="1"/>
</dbReference>
<feature type="active site" description="Proton donor/acceptor" evidence="7">
    <location>
        <position position="434"/>
    </location>
</feature>
<reference evidence="9 12" key="3">
    <citation type="submission" date="2018-03" db="EMBL/GenBank/DDBJ databases">
        <title>Genomic Encyclopedia of Archaeal and Bacterial Type Strains, Phase II (KMG-II): from individual species to whole genera.</title>
        <authorList>
            <person name="Goeker M."/>
        </authorList>
    </citation>
    <scope>NUCLEOTIDE SEQUENCE [LARGE SCALE GENOMIC DNA]</scope>
    <source>
        <strain evidence="9 12">DSM 17797</strain>
    </source>
</reference>
<reference evidence="11" key="1">
    <citation type="submission" date="2016-11" db="EMBL/GenBank/DDBJ databases">
        <authorList>
            <person name="Varghese N."/>
            <person name="Submissions S."/>
        </authorList>
    </citation>
    <scope>NUCLEOTIDE SEQUENCE [LARGE SCALE GENOMIC DNA]</scope>
    <source>
        <strain evidence="11">DSM 19729</strain>
    </source>
</reference>
<dbReference type="InterPro" id="IPR045380">
    <property type="entry name" value="LD_TPept_scaffold_dom"/>
</dbReference>
<keyword evidence="4 7" id="KW-0133">Cell shape</keyword>
<dbReference type="SUPFAM" id="SSF141523">
    <property type="entry name" value="L,D-transpeptidase catalytic domain-like"/>
    <property type="match status" value="1"/>
</dbReference>
<reference evidence="10" key="2">
    <citation type="submission" date="2016-11" db="EMBL/GenBank/DDBJ databases">
        <authorList>
            <person name="Jaros S."/>
            <person name="Januszkiewicz K."/>
            <person name="Wedrychowicz H."/>
        </authorList>
    </citation>
    <scope>NUCLEOTIDE SEQUENCE [LARGE SCALE GENOMIC DNA]</scope>
    <source>
        <strain evidence="10">DSM 19729</strain>
    </source>
</reference>
<evidence type="ECO:0000256" key="1">
    <source>
        <dbReference type="ARBA" id="ARBA00004752"/>
    </source>
</evidence>
<dbReference type="GO" id="GO:0004180">
    <property type="term" value="F:carboxypeptidase activity"/>
    <property type="evidence" value="ECO:0007669"/>
    <property type="project" value="UniProtKB-ARBA"/>
</dbReference>
<evidence type="ECO:0000313" key="12">
    <source>
        <dbReference type="Proteomes" id="UP000237771"/>
    </source>
</evidence>
<feature type="active site" description="Nucleophile" evidence="7">
    <location>
        <position position="453"/>
    </location>
</feature>
<evidence type="ECO:0000256" key="3">
    <source>
        <dbReference type="ARBA" id="ARBA00022679"/>
    </source>
</evidence>
<keyword evidence="3" id="KW-0808">Transferase</keyword>
<dbReference type="EMBL" id="FQWO01000014">
    <property type="protein sequence ID" value="SHH48789.1"/>
    <property type="molecule type" value="Genomic_DNA"/>
</dbReference>
<evidence type="ECO:0000313" key="11">
    <source>
        <dbReference type="Proteomes" id="UP000184384"/>
    </source>
</evidence>
<name>A0A1M5TDJ2_9FLAO</name>
<dbReference type="EMBL" id="PVUB01000012">
    <property type="protein sequence ID" value="PRZ20328.1"/>
    <property type="molecule type" value="Genomic_DNA"/>
</dbReference>
<dbReference type="CDD" id="cd16913">
    <property type="entry name" value="YkuD_like"/>
    <property type="match status" value="1"/>
</dbReference>
<evidence type="ECO:0000256" key="2">
    <source>
        <dbReference type="ARBA" id="ARBA00005992"/>
    </source>
</evidence>
<dbReference type="GO" id="GO:0016740">
    <property type="term" value="F:transferase activity"/>
    <property type="evidence" value="ECO:0007669"/>
    <property type="project" value="UniProtKB-KW"/>
</dbReference>
<dbReference type="GO" id="GO:0009252">
    <property type="term" value="P:peptidoglycan biosynthetic process"/>
    <property type="evidence" value="ECO:0007669"/>
    <property type="project" value="UniProtKB-UniPathway"/>
</dbReference>
<evidence type="ECO:0000313" key="10">
    <source>
        <dbReference type="EMBL" id="SHH48789.1"/>
    </source>
</evidence>
<dbReference type="InterPro" id="IPR036365">
    <property type="entry name" value="PGBD-like_sf"/>
</dbReference>
<dbReference type="Pfam" id="PF03734">
    <property type="entry name" value="YkuD"/>
    <property type="match status" value="1"/>
</dbReference>
<comment type="pathway">
    <text evidence="1 7">Cell wall biogenesis; peptidoglycan biosynthesis.</text>
</comment>
<dbReference type="STRING" id="280093.SAMN05443373_11417"/>
<evidence type="ECO:0000259" key="8">
    <source>
        <dbReference type="PROSITE" id="PS52029"/>
    </source>
</evidence>
<accession>A0A1M5TDJ2</accession>
<comment type="similarity">
    <text evidence="2">Belongs to the YkuD family.</text>
</comment>
<evidence type="ECO:0000256" key="5">
    <source>
        <dbReference type="ARBA" id="ARBA00022984"/>
    </source>
</evidence>
<protein>
    <submittedName>
        <fullName evidence="10">Murein L,D-transpeptidase YcbB/YkuD</fullName>
    </submittedName>
</protein>
<sequence length="548" mass="64323">MKKFVLPIVALLFGFSVVTVYQYRNNDLTVKAIYFVKNLRQSISGKNSISIDNTSLTNFFKKYPYLDKYQSEVTTLYKKRNYKSIWYDDGQLIEFADLLYSKSEQIENEGLKFDLAYKEKIDAIFNDQSAAKISQNDKELLLSTLYVYYVKKVFYGIDTDKIHQTGWFLPRKELSYKNLLDSLLAEPELLDKNEKVLISQYYKLRAALQKYRQIEKNDNWKPIDAESQIKKYSPGDSAKTIAQIRHHLFVLGDLTQDSKNNVYDDELKTGILNFKTRNGYKPDYLIGSQHINRLNQPIEKYIQTIKVNMERCRWLSPELEKSEEFIIINIPSFQLFYIKNGRNVLSSRVFVGINMMETVIFSSTISSVVFSPYWNVPQSILENEIKPAMEKDPDYLIKHNLEWNKKSLRQKPGPKNALGVVKFVFPNTYSIYLHDTPYKLNFNYEFPRFSHGCINMQKAKELAYKILENNPQWPVEKINEAMNSGVETVYPLKKPIPIHIGYFTSWVNDDGKINFYFDIYTKDDLLAEFLFNNTRNFEKTTPVKRLSN</sequence>
<evidence type="ECO:0000256" key="6">
    <source>
        <dbReference type="ARBA" id="ARBA00023316"/>
    </source>
</evidence>
<dbReference type="AlphaFoldDB" id="A0A1M5TDJ2"/>
<proteinExistence type="inferred from homology"/>
<dbReference type="PANTHER" id="PTHR41533:SF2">
    <property type="entry name" value="BLR7131 PROTEIN"/>
    <property type="match status" value="1"/>
</dbReference>
<dbReference type="Gene3D" id="2.40.440.10">
    <property type="entry name" value="L,D-transpeptidase catalytic domain-like"/>
    <property type="match status" value="1"/>
</dbReference>
<evidence type="ECO:0000256" key="7">
    <source>
        <dbReference type="PROSITE-ProRule" id="PRU01373"/>
    </source>
</evidence>
<dbReference type="RefSeq" id="WP_072945725.1">
    <property type="nucleotide sequence ID" value="NZ_FQWO01000014.1"/>
</dbReference>
<dbReference type="InterPro" id="IPR038063">
    <property type="entry name" value="Transpep_catalytic_dom"/>
</dbReference>
<dbReference type="Proteomes" id="UP000237771">
    <property type="component" value="Unassembled WGS sequence"/>
</dbReference>
<dbReference type="OrthoDB" id="9778545at2"/>
<dbReference type="InterPro" id="IPR052905">
    <property type="entry name" value="LD-transpeptidase_YkuD-like"/>
</dbReference>
<evidence type="ECO:0000313" key="9">
    <source>
        <dbReference type="EMBL" id="PRZ20328.1"/>
    </source>
</evidence>
<organism evidence="10 11">
    <name type="scientific">Flavobacterium granuli</name>
    <dbReference type="NCBI Taxonomy" id="280093"/>
    <lineage>
        <taxon>Bacteria</taxon>
        <taxon>Pseudomonadati</taxon>
        <taxon>Bacteroidota</taxon>
        <taxon>Flavobacteriia</taxon>
        <taxon>Flavobacteriales</taxon>
        <taxon>Flavobacteriaceae</taxon>
        <taxon>Flavobacterium</taxon>
    </lineage>
</organism>
<dbReference type="Pfam" id="PF20142">
    <property type="entry name" value="Scaffold"/>
    <property type="match status" value="1"/>
</dbReference>
<dbReference type="InterPro" id="IPR005490">
    <property type="entry name" value="LD_TPept_cat_dom"/>
</dbReference>
<gene>
    <name evidence="9" type="ORF">BC624_11217</name>
    <name evidence="10" type="ORF">SAMN05443373_11417</name>
</gene>
<keyword evidence="6 7" id="KW-0961">Cell wall biogenesis/degradation</keyword>
<keyword evidence="5 7" id="KW-0573">Peptidoglycan synthesis</keyword>
<evidence type="ECO:0000256" key="4">
    <source>
        <dbReference type="ARBA" id="ARBA00022960"/>
    </source>
</evidence>